<keyword evidence="5" id="KW-1185">Reference proteome</keyword>
<keyword evidence="4" id="KW-0808">Transferase</keyword>
<reference evidence="4 5" key="1">
    <citation type="submission" date="2018-07" db="EMBL/GenBank/DDBJ databases">
        <title>Motiliproteus coralliicola sp. nov., a bacterium isolated from Coral.</title>
        <authorList>
            <person name="Wang G."/>
        </authorList>
    </citation>
    <scope>NUCLEOTIDE SEQUENCE [LARGE SCALE GENOMIC DNA]</scope>
    <source>
        <strain evidence="4 5">C34</strain>
    </source>
</reference>
<dbReference type="PANTHER" id="PTHR35603">
    <property type="match status" value="1"/>
</dbReference>
<comment type="subcellular location">
    <subcellularLocation>
        <location evidence="1">Membrane</location>
    </subcellularLocation>
</comment>
<dbReference type="RefSeq" id="WP_114696356.1">
    <property type="nucleotide sequence ID" value="NZ_QQOH01000004.1"/>
</dbReference>
<accession>A0A369WBQ9</accession>
<dbReference type="Proteomes" id="UP000253769">
    <property type="component" value="Unassembled WGS sequence"/>
</dbReference>
<keyword evidence="4" id="KW-0418">Kinase</keyword>
<evidence type="ECO:0000256" key="1">
    <source>
        <dbReference type="ARBA" id="ARBA00004370"/>
    </source>
</evidence>
<evidence type="ECO:0000256" key="2">
    <source>
        <dbReference type="ARBA" id="ARBA00023136"/>
    </source>
</evidence>
<dbReference type="OrthoDB" id="8909257at2"/>
<evidence type="ECO:0000313" key="5">
    <source>
        <dbReference type="Proteomes" id="UP000253769"/>
    </source>
</evidence>
<dbReference type="GO" id="GO:0016301">
    <property type="term" value="F:kinase activity"/>
    <property type="evidence" value="ECO:0007669"/>
    <property type="project" value="UniProtKB-KW"/>
</dbReference>
<protein>
    <submittedName>
        <fullName evidence="4">Histidine kinase</fullName>
    </submittedName>
</protein>
<proteinExistence type="predicted"/>
<dbReference type="InterPro" id="IPR051407">
    <property type="entry name" value="Bact_OM_lipoprot/Surf_antigen"/>
</dbReference>
<feature type="chain" id="PRO_5016942907" evidence="3">
    <location>
        <begin position="32"/>
        <end position="201"/>
    </location>
</feature>
<dbReference type="PANTHER" id="PTHR35603:SF2">
    <property type="entry name" value="OUTER MEMBRANE LIPOPROTEIN"/>
    <property type="match status" value="1"/>
</dbReference>
<comment type="caution">
    <text evidence="4">The sequence shown here is derived from an EMBL/GenBank/DDBJ whole genome shotgun (WGS) entry which is preliminary data.</text>
</comment>
<dbReference type="EMBL" id="QQOH01000004">
    <property type="protein sequence ID" value="RDE18741.1"/>
    <property type="molecule type" value="Genomic_DNA"/>
</dbReference>
<organism evidence="4 5">
    <name type="scientific">Motiliproteus coralliicola</name>
    <dbReference type="NCBI Taxonomy" id="2283196"/>
    <lineage>
        <taxon>Bacteria</taxon>
        <taxon>Pseudomonadati</taxon>
        <taxon>Pseudomonadota</taxon>
        <taxon>Gammaproteobacteria</taxon>
        <taxon>Oceanospirillales</taxon>
        <taxon>Oceanospirillaceae</taxon>
        <taxon>Motiliproteus</taxon>
    </lineage>
</organism>
<dbReference type="GO" id="GO:0016020">
    <property type="term" value="C:membrane"/>
    <property type="evidence" value="ECO:0007669"/>
    <property type="project" value="UniProtKB-SubCell"/>
</dbReference>
<dbReference type="AlphaFoldDB" id="A0A369WBQ9"/>
<evidence type="ECO:0000313" key="4">
    <source>
        <dbReference type="EMBL" id="RDE18741.1"/>
    </source>
</evidence>
<evidence type="ECO:0000256" key="3">
    <source>
        <dbReference type="SAM" id="SignalP"/>
    </source>
</evidence>
<keyword evidence="3" id="KW-0732">Signal</keyword>
<gene>
    <name evidence="4" type="ORF">DV711_14035</name>
</gene>
<feature type="signal peptide" evidence="3">
    <location>
        <begin position="1"/>
        <end position="31"/>
    </location>
</feature>
<keyword evidence="2" id="KW-0472">Membrane</keyword>
<name>A0A369WBQ9_9GAMM</name>
<sequence length="201" mass="22776">MNTHLNKTKRPFKSMLLGLAISALIAAPVMAEAGHRGDHKYQKGKARYDYAKVVSVEPVTRSVSRKVPYQSCWQEEVAYEVPTHGGYRSRTPEILGGIAGVALGSSLGSNHHKSNRTIKAIAGGLLGASIGRDLGRQHHHPSSRTEYRTEQRCDTHYETHWEERITGYDVRYRYRGETYHTRMDYDPGNKIRVQVQVRPVF</sequence>